<evidence type="ECO:0000256" key="2">
    <source>
        <dbReference type="ARBA" id="ARBA00006577"/>
    </source>
</evidence>
<dbReference type="Proteomes" id="UP000178991">
    <property type="component" value="Unassembled WGS sequence"/>
</dbReference>
<evidence type="ECO:0000256" key="4">
    <source>
        <dbReference type="ARBA" id="ARBA00023235"/>
    </source>
</evidence>
<keyword evidence="3 5" id="KW-0697">Rotamase</keyword>
<gene>
    <name evidence="8" type="ORF">A2639_00845</name>
</gene>
<dbReference type="InterPro" id="IPR046357">
    <property type="entry name" value="PPIase_dom_sf"/>
</dbReference>
<evidence type="ECO:0000256" key="5">
    <source>
        <dbReference type="PROSITE-ProRule" id="PRU00277"/>
    </source>
</evidence>
<evidence type="ECO:0000256" key="6">
    <source>
        <dbReference type="RuleBase" id="RU003915"/>
    </source>
</evidence>
<evidence type="ECO:0000313" key="8">
    <source>
        <dbReference type="EMBL" id="OGZ63040.1"/>
    </source>
</evidence>
<evidence type="ECO:0000256" key="1">
    <source>
        <dbReference type="ARBA" id="ARBA00000971"/>
    </source>
</evidence>
<organism evidence="8 9">
    <name type="scientific">Candidatus Staskawiczbacteria bacterium RIFCSPHIGHO2_01_FULL_34_27</name>
    <dbReference type="NCBI Taxonomy" id="1802199"/>
    <lineage>
        <taxon>Bacteria</taxon>
        <taxon>Candidatus Staskawicziibacteriota</taxon>
    </lineage>
</organism>
<sequence length="125" mass="13533">MNKNTTPPENIKSNITDIQGMKVEVLKEGNGVAVKNGDNVTVNYVGTLQDGKKFDSSIDRNAPFSFMVGEGRVIKGWDLGVVGMKVGEKRKLTIPPELAYGSVSFLMIPSNATLTFEVELLGISQ</sequence>
<protein>
    <recommendedName>
        <fullName evidence="6">Peptidyl-prolyl cis-trans isomerase</fullName>
        <ecNumber evidence="6">5.2.1.8</ecNumber>
    </recommendedName>
</protein>
<evidence type="ECO:0000259" key="7">
    <source>
        <dbReference type="PROSITE" id="PS50059"/>
    </source>
</evidence>
<evidence type="ECO:0000313" key="9">
    <source>
        <dbReference type="Proteomes" id="UP000178991"/>
    </source>
</evidence>
<dbReference type="FunFam" id="3.10.50.40:FF:000006">
    <property type="entry name" value="Peptidyl-prolyl cis-trans isomerase"/>
    <property type="match status" value="1"/>
</dbReference>
<keyword evidence="4 5" id="KW-0413">Isomerase</keyword>
<dbReference type="InterPro" id="IPR001179">
    <property type="entry name" value="PPIase_FKBP_dom"/>
</dbReference>
<dbReference type="AlphaFoldDB" id="A0A1G2HL98"/>
<dbReference type="EC" id="5.2.1.8" evidence="6"/>
<dbReference type="EMBL" id="MHOL01000008">
    <property type="protein sequence ID" value="OGZ63040.1"/>
    <property type="molecule type" value="Genomic_DNA"/>
</dbReference>
<dbReference type="Pfam" id="PF00254">
    <property type="entry name" value="FKBP_C"/>
    <property type="match status" value="1"/>
</dbReference>
<dbReference type="SUPFAM" id="SSF54534">
    <property type="entry name" value="FKBP-like"/>
    <property type="match status" value="1"/>
</dbReference>
<dbReference type="GO" id="GO:0003755">
    <property type="term" value="F:peptidyl-prolyl cis-trans isomerase activity"/>
    <property type="evidence" value="ECO:0007669"/>
    <property type="project" value="UniProtKB-UniRule"/>
</dbReference>
<feature type="domain" description="PPIase FKBP-type" evidence="7">
    <location>
        <begin position="37"/>
        <end position="124"/>
    </location>
</feature>
<dbReference type="Gene3D" id="3.10.50.40">
    <property type="match status" value="1"/>
</dbReference>
<proteinExistence type="inferred from homology"/>
<comment type="catalytic activity">
    <reaction evidence="1 5 6">
        <text>[protein]-peptidylproline (omega=180) = [protein]-peptidylproline (omega=0)</text>
        <dbReference type="Rhea" id="RHEA:16237"/>
        <dbReference type="Rhea" id="RHEA-COMP:10747"/>
        <dbReference type="Rhea" id="RHEA-COMP:10748"/>
        <dbReference type="ChEBI" id="CHEBI:83833"/>
        <dbReference type="ChEBI" id="CHEBI:83834"/>
        <dbReference type="EC" id="5.2.1.8"/>
    </reaction>
</comment>
<comment type="similarity">
    <text evidence="2 6">Belongs to the FKBP-type PPIase family.</text>
</comment>
<evidence type="ECO:0000256" key="3">
    <source>
        <dbReference type="ARBA" id="ARBA00023110"/>
    </source>
</evidence>
<reference evidence="8 9" key="1">
    <citation type="journal article" date="2016" name="Nat. Commun.">
        <title>Thousands of microbial genomes shed light on interconnected biogeochemical processes in an aquifer system.</title>
        <authorList>
            <person name="Anantharaman K."/>
            <person name="Brown C.T."/>
            <person name="Hug L.A."/>
            <person name="Sharon I."/>
            <person name="Castelle C.J."/>
            <person name="Probst A.J."/>
            <person name="Thomas B.C."/>
            <person name="Singh A."/>
            <person name="Wilkins M.J."/>
            <person name="Karaoz U."/>
            <person name="Brodie E.L."/>
            <person name="Williams K.H."/>
            <person name="Hubbard S.S."/>
            <person name="Banfield J.F."/>
        </authorList>
    </citation>
    <scope>NUCLEOTIDE SEQUENCE [LARGE SCALE GENOMIC DNA]</scope>
</reference>
<dbReference type="PROSITE" id="PS50059">
    <property type="entry name" value="FKBP_PPIASE"/>
    <property type="match status" value="1"/>
</dbReference>
<accession>A0A1G2HL98</accession>
<dbReference type="PANTHER" id="PTHR43811">
    <property type="entry name" value="FKBP-TYPE PEPTIDYL-PROLYL CIS-TRANS ISOMERASE FKPA"/>
    <property type="match status" value="1"/>
</dbReference>
<dbReference type="PANTHER" id="PTHR43811:SF19">
    <property type="entry name" value="39 KDA FK506-BINDING NUCLEAR PROTEIN"/>
    <property type="match status" value="1"/>
</dbReference>
<comment type="caution">
    <text evidence="8">The sequence shown here is derived from an EMBL/GenBank/DDBJ whole genome shotgun (WGS) entry which is preliminary data.</text>
</comment>
<name>A0A1G2HL98_9BACT</name>